<evidence type="ECO:0000313" key="5">
    <source>
        <dbReference type="Proteomes" id="UP000523161"/>
    </source>
</evidence>
<evidence type="ECO:0000313" key="4">
    <source>
        <dbReference type="EMBL" id="NRQ42721.1"/>
    </source>
</evidence>
<proteinExistence type="predicted"/>
<dbReference type="PROSITE" id="PS50110">
    <property type="entry name" value="RESPONSE_REGULATORY"/>
    <property type="match status" value="1"/>
</dbReference>
<evidence type="ECO:0000256" key="1">
    <source>
        <dbReference type="PROSITE-ProRule" id="PRU00169"/>
    </source>
</evidence>
<dbReference type="AlphaFoldDB" id="A0A7Y5EIV0"/>
<dbReference type="Pfam" id="PF00072">
    <property type="entry name" value="Response_reg"/>
    <property type="match status" value="1"/>
</dbReference>
<dbReference type="RefSeq" id="WP_173500965.1">
    <property type="nucleotide sequence ID" value="NZ_JABSOD010000007.1"/>
</dbReference>
<protein>
    <submittedName>
        <fullName evidence="4">HDOD domain-containing protein</fullName>
    </submittedName>
</protein>
<comment type="caution">
    <text evidence="4">The sequence shown here is derived from an EMBL/GenBank/DDBJ whole genome shotgun (WGS) entry which is preliminary data.</text>
</comment>
<dbReference type="InterPro" id="IPR011006">
    <property type="entry name" value="CheY-like_superfamily"/>
</dbReference>
<sequence>MFNVLFIDDDDFMLRALVRLARRLRPDWQFFTAVDANAWRSAIAPATKLDLVICDYLMPQINGDKVLAEVALSYPGAVRALLTGDTTEEVVCSASKIAHFALSKPFNELDILQLFQSVELTHSLPVSADVREMLGNSALLMPLPAVVKKVRDLLLNEDSDAADVVEIIQHEPLITARILQLANSAFMGFTRSTASLEESIKRLGVKLTSAVITSIALEQAITPMLDYDKHRQINDAAFDTAMHSRLLCRGLGYKQEVQEELFVAALLSSIGALITATEQWQQQYSAVYADWSAVKLEAVVSAFMLTLWGYTESLRHTVLWSADPDFSYTEGNNALLLFLARQRKEHGGTLPSVVLNMISDTAFRQKLAEI</sequence>
<dbReference type="InterPro" id="IPR001789">
    <property type="entry name" value="Sig_transdc_resp-reg_receiver"/>
</dbReference>
<name>A0A7Y5EIV0_9GAMM</name>
<gene>
    <name evidence="4" type="ORF">HRH59_09115</name>
</gene>
<keyword evidence="5" id="KW-1185">Reference proteome</keyword>
<keyword evidence="1" id="KW-0597">Phosphoprotein</keyword>
<dbReference type="PROSITE" id="PS51833">
    <property type="entry name" value="HDOD"/>
    <property type="match status" value="1"/>
</dbReference>
<dbReference type="PIRSF" id="PIRSF036883">
    <property type="entry name" value="RR_HD-GYP_mod"/>
    <property type="match status" value="1"/>
</dbReference>
<dbReference type="GO" id="GO:0000160">
    <property type="term" value="P:phosphorelay signal transduction system"/>
    <property type="evidence" value="ECO:0007669"/>
    <property type="project" value="InterPro"/>
</dbReference>
<dbReference type="InterPro" id="IPR013976">
    <property type="entry name" value="HDOD"/>
</dbReference>
<organism evidence="4 5">
    <name type="scientific">Rheinheimera lutimaris</name>
    <dbReference type="NCBI Taxonomy" id="2740584"/>
    <lineage>
        <taxon>Bacteria</taxon>
        <taxon>Pseudomonadati</taxon>
        <taxon>Pseudomonadota</taxon>
        <taxon>Gammaproteobacteria</taxon>
        <taxon>Chromatiales</taxon>
        <taxon>Chromatiaceae</taxon>
        <taxon>Rheinheimera</taxon>
    </lineage>
</organism>
<evidence type="ECO:0000259" key="2">
    <source>
        <dbReference type="PROSITE" id="PS50110"/>
    </source>
</evidence>
<dbReference type="InterPro" id="IPR052340">
    <property type="entry name" value="RNase_Y/CdgJ"/>
</dbReference>
<dbReference type="InterPro" id="IPR014626">
    <property type="entry name" value="Sig_transdc_resp-reg_put"/>
</dbReference>
<feature type="domain" description="HDOD" evidence="3">
    <location>
        <begin position="140"/>
        <end position="324"/>
    </location>
</feature>
<dbReference type="PANTHER" id="PTHR33525:SF5">
    <property type="entry name" value="TWO COMPONENT SIGNAL TRANSDUCTION SYSTEM RESPONSE REGULATOR"/>
    <property type="match status" value="1"/>
</dbReference>
<dbReference type="SUPFAM" id="SSF52172">
    <property type="entry name" value="CheY-like"/>
    <property type="match status" value="1"/>
</dbReference>
<reference evidence="4 5" key="1">
    <citation type="submission" date="2020-06" db="EMBL/GenBank/DDBJ databases">
        <title>Rheinheimera sp. nov., a marine bacterium isolated from coastal.</title>
        <authorList>
            <person name="Yu Q."/>
            <person name="Qi Y."/>
            <person name="Pu J."/>
        </authorList>
    </citation>
    <scope>NUCLEOTIDE SEQUENCE [LARGE SCALE GENOMIC DNA]</scope>
    <source>
        <strain evidence="4 5">YQF-2</strain>
    </source>
</reference>
<dbReference type="Gene3D" id="3.40.50.2300">
    <property type="match status" value="1"/>
</dbReference>
<evidence type="ECO:0000259" key="3">
    <source>
        <dbReference type="PROSITE" id="PS51833"/>
    </source>
</evidence>
<accession>A0A7Y5EIV0</accession>
<dbReference type="EMBL" id="JABSOD010000007">
    <property type="protein sequence ID" value="NRQ42721.1"/>
    <property type="molecule type" value="Genomic_DNA"/>
</dbReference>
<dbReference type="Pfam" id="PF08668">
    <property type="entry name" value="HDOD"/>
    <property type="match status" value="1"/>
</dbReference>
<dbReference type="SUPFAM" id="SSF109604">
    <property type="entry name" value="HD-domain/PDEase-like"/>
    <property type="match status" value="1"/>
</dbReference>
<feature type="modified residue" description="4-aspartylphosphate" evidence="1">
    <location>
        <position position="55"/>
    </location>
</feature>
<dbReference type="PANTHER" id="PTHR33525">
    <property type="match status" value="1"/>
</dbReference>
<dbReference type="Gene3D" id="1.10.3210.10">
    <property type="entry name" value="Hypothetical protein af1432"/>
    <property type="match status" value="1"/>
</dbReference>
<feature type="domain" description="Response regulatory" evidence="2">
    <location>
        <begin position="3"/>
        <end position="119"/>
    </location>
</feature>
<dbReference type="SMART" id="SM00448">
    <property type="entry name" value="REC"/>
    <property type="match status" value="1"/>
</dbReference>
<dbReference type="Proteomes" id="UP000523161">
    <property type="component" value="Unassembled WGS sequence"/>
</dbReference>